<name>A0A0F3R757_9RICK</name>
<reference evidence="1 2" key="1">
    <citation type="submission" date="2015-01" db="EMBL/GenBank/DDBJ databases">
        <title>Genome Sequencing of Rickettsiales /home/snadendla/prok_pipe/test/illegal_ec_num.txt.</title>
        <authorList>
            <person name="Daugherty S.C."/>
            <person name="Su Q."/>
            <person name="Abolude K."/>
            <person name="Beier-Sexton M."/>
            <person name="Carlyon J.A."/>
            <person name="Carter R."/>
            <person name="Day N.P."/>
            <person name="Dumler S.J."/>
            <person name="Dyachenko V."/>
            <person name="Godinez A."/>
            <person name="Kurtti T.J."/>
            <person name="Lichay M."/>
            <person name="Mullins K.E."/>
            <person name="Ott S."/>
            <person name="Pappas-Brown V."/>
            <person name="Paris D.H."/>
            <person name="Patel P."/>
            <person name="Richards A.L."/>
            <person name="Sadzewicz L."/>
            <person name="Sears K."/>
            <person name="Seidman D."/>
            <person name="Sengamalay N."/>
            <person name="Stenos J."/>
            <person name="Tallon L.J."/>
            <person name="Vincent G."/>
            <person name="Fraser C.M."/>
            <person name="Munderloh U."/>
            <person name="Dunning-Hotopp J.C."/>
        </authorList>
    </citation>
    <scope>NUCLEOTIDE SEQUENCE [LARGE SCALE GENOMIC DNA]</scope>
    <source>
        <strain evidence="1 2">T170-B</strain>
    </source>
</reference>
<gene>
    <name evidence="1" type="primary">rve</name>
    <name evidence="1" type="ORF">RAT170B_1742</name>
</gene>
<dbReference type="PATRIC" id="fig|1268837.3.peg.1003"/>
<comment type="caution">
    <text evidence="1">The sequence shown here is derived from an EMBL/GenBank/DDBJ whole genome shotgun (WGS) entry which is preliminary data.</text>
</comment>
<dbReference type="Proteomes" id="UP000033736">
    <property type="component" value="Unassembled WGS sequence"/>
</dbReference>
<proteinExistence type="predicted"/>
<sequence length="38" mass="4446">MQTFKDSKKLAVEKNNEILYPEYVSDSQNLTDNQVQNL</sequence>
<dbReference type="AlphaFoldDB" id="A0A0F3R757"/>
<accession>A0A0F3R757</accession>
<dbReference type="EMBL" id="LAOQ01000022">
    <property type="protein sequence ID" value="KJW01922.1"/>
    <property type="molecule type" value="Genomic_DNA"/>
</dbReference>
<keyword evidence="2" id="KW-1185">Reference proteome</keyword>
<evidence type="ECO:0000313" key="2">
    <source>
        <dbReference type="Proteomes" id="UP000033736"/>
    </source>
</evidence>
<protein>
    <submittedName>
        <fullName evidence="1">Integrase domain protein</fullName>
    </submittedName>
</protein>
<evidence type="ECO:0000313" key="1">
    <source>
        <dbReference type="EMBL" id="KJW01922.1"/>
    </source>
</evidence>
<organism evidence="1 2">
    <name type="scientific">Rickettsia argasii T170-B</name>
    <dbReference type="NCBI Taxonomy" id="1268837"/>
    <lineage>
        <taxon>Bacteria</taxon>
        <taxon>Pseudomonadati</taxon>
        <taxon>Pseudomonadota</taxon>
        <taxon>Alphaproteobacteria</taxon>
        <taxon>Rickettsiales</taxon>
        <taxon>Rickettsiaceae</taxon>
        <taxon>Rickettsieae</taxon>
        <taxon>Rickettsia</taxon>
        <taxon>spotted fever group</taxon>
    </lineage>
</organism>